<feature type="region of interest" description="Disordered" evidence="7">
    <location>
        <begin position="1"/>
        <end position="21"/>
    </location>
</feature>
<dbReference type="AlphaFoldDB" id="A0A8H3FBC6"/>
<sequence>MDLSRISKRPHQPPDTTGSVITGIQLSSLTPQVKDELALLAARRKVVPSHFQHFKDLPFCSVVDFCKCFGPLTIYPFGPYFPDCPEIHVAHDGVGSTRHRDGHVSRTMSLSWDGDSSANQKPPGPVFLCMLECPNVDGDNDFINTAEAYKKLSQPLAESLHGFETPLHETEAI</sequence>
<gene>
    <name evidence="9" type="ORF">ALECFALPRED_001792</name>
</gene>
<name>A0A8H3FBC6_9LECA</name>
<proteinExistence type="inferred from homology"/>
<evidence type="ECO:0000256" key="6">
    <source>
        <dbReference type="ARBA" id="ARBA00023004"/>
    </source>
</evidence>
<dbReference type="GO" id="GO:0046872">
    <property type="term" value="F:metal ion binding"/>
    <property type="evidence" value="ECO:0007669"/>
    <property type="project" value="UniProtKB-KW"/>
</dbReference>
<keyword evidence="3" id="KW-0479">Metal-binding</keyword>
<evidence type="ECO:0000313" key="10">
    <source>
        <dbReference type="Proteomes" id="UP000664203"/>
    </source>
</evidence>
<evidence type="ECO:0000313" key="9">
    <source>
        <dbReference type="EMBL" id="CAF9921424.1"/>
    </source>
</evidence>
<keyword evidence="6" id="KW-0408">Iron</keyword>
<evidence type="ECO:0000256" key="4">
    <source>
        <dbReference type="ARBA" id="ARBA00022964"/>
    </source>
</evidence>
<keyword evidence="4" id="KW-0223">Dioxygenase</keyword>
<feature type="compositionally biased region" description="Basic residues" evidence="7">
    <location>
        <begin position="1"/>
        <end position="11"/>
    </location>
</feature>
<evidence type="ECO:0000256" key="2">
    <source>
        <dbReference type="ARBA" id="ARBA00005896"/>
    </source>
</evidence>
<dbReference type="Pfam" id="PF02668">
    <property type="entry name" value="TauD"/>
    <property type="match status" value="1"/>
</dbReference>
<evidence type="ECO:0000256" key="3">
    <source>
        <dbReference type="ARBA" id="ARBA00022723"/>
    </source>
</evidence>
<dbReference type="PANTHER" id="PTHR30468:SF28">
    <property type="entry name" value="ALPHA-KETOGLUTARATE-DEPENDENT TAURINE DIOXYGENASE (AFU_ORTHOLOGUE AFUA_8G02210)-RELATED"/>
    <property type="match status" value="1"/>
</dbReference>
<dbReference type="Gene3D" id="3.60.130.10">
    <property type="entry name" value="Clavaminate synthase-like"/>
    <property type="match status" value="1"/>
</dbReference>
<comment type="cofactor">
    <cofactor evidence="1">
        <name>Fe(2+)</name>
        <dbReference type="ChEBI" id="CHEBI:29033"/>
    </cofactor>
</comment>
<dbReference type="SUPFAM" id="SSF51197">
    <property type="entry name" value="Clavaminate synthase-like"/>
    <property type="match status" value="1"/>
</dbReference>
<evidence type="ECO:0000256" key="1">
    <source>
        <dbReference type="ARBA" id="ARBA00001954"/>
    </source>
</evidence>
<dbReference type="PANTHER" id="PTHR30468">
    <property type="entry name" value="ALPHA-KETOGLUTARATE-DEPENDENT SULFONATE DIOXYGENASE"/>
    <property type="match status" value="1"/>
</dbReference>
<comment type="similarity">
    <text evidence="2">Belongs to the TfdA dioxygenase family.</text>
</comment>
<dbReference type="InterPro" id="IPR042098">
    <property type="entry name" value="TauD-like_sf"/>
</dbReference>
<dbReference type="InterPro" id="IPR003819">
    <property type="entry name" value="TauD/TfdA-like"/>
</dbReference>
<dbReference type="OrthoDB" id="10257314at2759"/>
<feature type="domain" description="TauD/TfdA-like" evidence="8">
    <location>
        <begin position="23"/>
        <end position="165"/>
    </location>
</feature>
<accession>A0A8H3FBC6</accession>
<evidence type="ECO:0000259" key="8">
    <source>
        <dbReference type="Pfam" id="PF02668"/>
    </source>
</evidence>
<protein>
    <recommendedName>
        <fullName evidence="8">TauD/TfdA-like domain-containing protein</fullName>
    </recommendedName>
</protein>
<dbReference type="Proteomes" id="UP000664203">
    <property type="component" value="Unassembled WGS sequence"/>
</dbReference>
<evidence type="ECO:0000256" key="7">
    <source>
        <dbReference type="SAM" id="MobiDB-lite"/>
    </source>
</evidence>
<organism evidence="9 10">
    <name type="scientific">Alectoria fallacina</name>
    <dbReference type="NCBI Taxonomy" id="1903189"/>
    <lineage>
        <taxon>Eukaryota</taxon>
        <taxon>Fungi</taxon>
        <taxon>Dikarya</taxon>
        <taxon>Ascomycota</taxon>
        <taxon>Pezizomycotina</taxon>
        <taxon>Lecanoromycetes</taxon>
        <taxon>OSLEUM clade</taxon>
        <taxon>Lecanoromycetidae</taxon>
        <taxon>Lecanorales</taxon>
        <taxon>Lecanorineae</taxon>
        <taxon>Parmeliaceae</taxon>
        <taxon>Alectoria</taxon>
    </lineage>
</organism>
<dbReference type="GO" id="GO:0005737">
    <property type="term" value="C:cytoplasm"/>
    <property type="evidence" value="ECO:0007669"/>
    <property type="project" value="TreeGrafter"/>
</dbReference>
<dbReference type="GO" id="GO:0016706">
    <property type="term" value="F:2-oxoglutarate-dependent dioxygenase activity"/>
    <property type="evidence" value="ECO:0007669"/>
    <property type="project" value="TreeGrafter"/>
</dbReference>
<evidence type="ECO:0000256" key="5">
    <source>
        <dbReference type="ARBA" id="ARBA00023002"/>
    </source>
</evidence>
<dbReference type="EMBL" id="CAJPDR010000146">
    <property type="protein sequence ID" value="CAF9921424.1"/>
    <property type="molecule type" value="Genomic_DNA"/>
</dbReference>
<dbReference type="InterPro" id="IPR051323">
    <property type="entry name" value="AtsK-like"/>
</dbReference>
<comment type="caution">
    <text evidence="9">The sequence shown here is derived from an EMBL/GenBank/DDBJ whole genome shotgun (WGS) entry which is preliminary data.</text>
</comment>
<keyword evidence="10" id="KW-1185">Reference proteome</keyword>
<reference evidence="9" key="1">
    <citation type="submission" date="2021-03" db="EMBL/GenBank/DDBJ databases">
        <authorList>
            <person name="Tagirdzhanova G."/>
        </authorList>
    </citation>
    <scope>NUCLEOTIDE SEQUENCE</scope>
</reference>
<keyword evidence="5" id="KW-0560">Oxidoreductase</keyword>